<gene>
    <name evidence="10" type="ORF">C7450_103390</name>
</gene>
<keyword evidence="7" id="KW-0997">Cell inner membrane</keyword>
<feature type="transmembrane region" description="Helical" evidence="7">
    <location>
        <begin position="100"/>
        <end position="121"/>
    </location>
</feature>
<name>A0A2V3UBQ3_9HYPH</name>
<sequence length="179" mass="18531">MHPDSLDQFLRLGAATLIGMIIGLNRDLENKPTGVRTLGLVGLATALVTVGTLEFEPLGDDPDALSRVVQGLIQGILTGIGFIGAGAILRDRDSGDIHGLTTAASVWVTAAAGIVCGLGNWPLVVTAVVVAMALLISGHAIEATVGYCLSRLTARPRQEGEQAASEGDADPDDRKKSDH</sequence>
<keyword evidence="11" id="KW-1185">Reference proteome</keyword>
<organism evidence="10 11">
    <name type="scientific">Chelatococcus asaccharovorans</name>
    <dbReference type="NCBI Taxonomy" id="28210"/>
    <lineage>
        <taxon>Bacteria</taxon>
        <taxon>Pseudomonadati</taxon>
        <taxon>Pseudomonadota</taxon>
        <taxon>Alphaproteobacteria</taxon>
        <taxon>Hyphomicrobiales</taxon>
        <taxon>Chelatococcaceae</taxon>
        <taxon>Chelatococcus</taxon>
    </lineage>
</organism>
<dbReference type="OrthoDB" id="9811198at2"/>
<dbReference type="PRINTS" id="PR01837">
    <property type="entry name" value="MGTCSAPBPROT"/>
</dbReference>
<dbReference type="GO" id="GO:0005886">
    <property type="term" value="C:plasma membrane"/>
    <property type="evidence" value="ECO:0007669"/>
    <property type="project" value="UniProtKB-SubCell"/>
</dbReference>
<comment type="subcellular location">
    <subcellularLocation>
        <location evidence="7">Cell inner membrane</location>
        <topology evidence="7">Multi-pass membrane protein</topology>
    </subcellularLocation>
    <subcellularLocation>
        <location evidence="1">Cell membrane</location>
        <topology evidence="1">Multi-pass membrane protein</topology>
    </subcellularLocation>
</comment>
<dbReference type="Pfam" id="PF02308">
    <property type="entry name" value="MgtC"/>
    <property type="match status" value="1"/>
</dbReference>
<feature type="transmembrane region" description="Helical" evidence="7">
    <location>
        <begin position="67"/>
        <end position="88"/>
    </location>
</feature>
<dbReference type="AlphaFoldDB" id="A0A2V3UBQ3"/>
<feature type="transmembrane region" description="Helical" evidence="7">
    <location>
        <begin position="37"/>
        <end position="55"/>
    </location>
</feature>
<evidence type="ECO:0000256" key="4">
    <source>
        <dbReference type="ARBA" id="ARBA00022692"/>
    </source>
</evidence>
<feature type="region of interest" description="Disordered" evidence="8">
    <location>
        <begin position="155"/>
        <end position="179"/>
    </location>
</feature>
<evidence type="ECO:0000256" key="6">
    <source>
        <dbReference type="ARBA" id="ARBA00023136"/>
    </source>
</evidence>
<evidence type="ECO:0000256" key="3">
    <source>
        <dbReference type="ARBA" id="ARBA00022475"/>
    </source>
</evidence>
<evidence type="ECO:0000313" key="10">
    <source>
        <dbReference type="EMBL" id="PXW61869.1"/>
    </source>
</evidence>
<comment type="similarity">
    <text evidence="2 7">Belongs to the MgtC/SapB family.</text>
</comment>
<comment type="caution">
    <text evidence="10">The sequence shown here is derived from an EMBL/GenBank/DDBJ whole genome shotgun (WGS) entry which is preliminary data.</text>
</comment>
<keyword evidence="6 7" id="KW-0472">Membrane</keyword>
<proteinExistence type="inferred from homology"/>
<accession>A0A2V3UBQ3</accession>
<dbReference type="EMBL" id="QJJK01000003">
    <property type="protein sequence ID" value="PXW61869.1"/>
    <property type="molecule type" value="Genomic_DNA"/>
</dbReference>
<evidence type="ECO:0000256" key="8">
    <source>
        <dbReference type="SAM" id="MobiDB-lite"/>
    </source>
</evidence>
<evidence type="ECO:0000256" key="5">
    <source>
        <dbReference type="ARBA" id="ARBA00022989"/>
    </source>
</evidence>
<keyword evidence="4 7" id="KW-0812">Transmembrane</keyword>
<evidence type="ECO:0000256" key="7">
    <source>
        <dbReference type="RuleBase" id="RU365041"/>
    </source>
</evidence>
<dbReference type="Proteomes" id="UP000248021">
    <property type="component" value="Unassembled WGS sequence"/>
</dbReference>
<reference evidence="10 11" key="1">
    <citation type="submission" date="2018-05" db="EMBL/GenBank/DDBJ databases">
        <title>Genomic Encyclopedia of Type Strains, Phase IV (KMG-IV): sequencing the most valuable type-strain genomes for metagenomic binning, comparative biology and taxonomic classification.</title>
        <authorList>
            <person name="Goeker M."/>
        </authorList>
    </citation>
    <scope>NUCLEOTIDE SEQUENCE [LARGE SCALE GENOMIC DNA]</scope>
    <source>
        <strain evidence="10 11">DSM 6462</strain>
    </source>
</reference>
<feature type="domain" description="MgtC/SapB/SrpB/YhiD N-terminal" evidence="9">
    <location>
        <begin position="12"/>
        <end position="142"/>
    </location>
</feature>
<dbReference type="RefSeq" id="WP_110374153.1">
    <property type="nucleotide sequence ID" value="NZ_JAHBRY010000001.1"/>
</dbReference>
<protein>
    <recommendedName>
        <fullName evidence="7">Protein MgtC</fullName>
    </recommendedName>
</protein>
<feature type="transmembrane region" description="Helical" evidence="7">
    <location>
        <begin position="6"/>
        <end position="25"/>
    </location>
</feature>
<dbReference type="PANTHER" id="PTHR33778:SF1">
    <property type="entry name" value="MAGNESIUM TRANSPORTER YHID-RELATED"/>
    <property type="match status" value="1"/>
</dbReference>
<dbReference type="PANTHER" id="PTHR33778">
    <property type="entry name" value="PROTEIN MGTC"/>
    <property type="match status" value="1"/>
</dbReference>
<dbReference type="InterPro" id="IPR049177">
    <property type="entry name" value="MgtC_SapB_SrpB_YhiD_N"/>
</dbReference>
<evidence type="ECO:0000313" key="11">
    <source>
        <dbReference type="Proteomes" id="UP000248021"/>
    </source>
</evidence>
<keyword evidence="5 7" id="KW-1133">Transmembrane helix</keyword>
<dbReference type="InterPro" id="IPR003416">
    <property type="entry name" value="MgtC/SapB/SrpB/YhiD_fam"/>
</dbReference>
<evidence type="ECO:0000259" key="9">
    <source>
        <dbReference type="Pfam" id="PF02308"/>
    </source>
</evidence>
<keyword evidence="3" id="KW-1003">Cell membrane</keyword>
<feature type="transmembrane region" description="Helical" evidence="7">
    <location>
        <begin position="127"/>
        <end position="149"/>
    </location>
</feature>
<evidence type="ECO:0000256" key="2">
    <source>
        <dbReference type="ARBA" id="ARBA00009298"/>
    </source>
</evidence>
<evidence type="ECO:0000256" key="1">
    <source>
        <dbReference type="ARBA" id="ARBA00004651"/>
    </source>
</evidence>